<evidence type="ECO:0000256" key="1">
    <source>
        <dbReference type="SAM" id="Coils"/>
    </source>
</evidence>
<evidence type="ECO:0000313" key="2">
    <source>
        <dbReference type="EMBL" id="CUP01431.1"/>
    </source>
</evidence>
<feature type="coiled-coil region" evidence="1">
    <location>
        <begin position="24"/>
        <end position="51"/>
    </location>
</feature>
<proteinExistence type="predicted"/>
<dbReference type="EMBL" id="CZAU01000002">
    <property type="protein sequence ID" value="CUP01431.1"/>
    <property type="molecule type" value="Genomic_DNA"/>
</dbReference>
<organism evidence="2 3">
    <name type="scientific">Anaerostipes hadrus</name>
    <dbReference type="NCBI Taxonomy" id="649756"/>
    <lineage>
        <taxon>Bacteria</taxon>
        <taxon>Bacillati</taxon>
        <taxon>Bacillota</taxon>
        <taxon>Clostridia</taxon>
        <taxon>Lachnospirales</taxon>
        <taxon>Lachnospiraceae</taxon>
        <taxon>Anaerostipes</taxon>
    </lineage>
</organism>
<gene>
    <name evidence="2" type="ORF">ERS852520_00418</name>
</gene>
<keyword evidence="1" id="KW-0175">Coiled coil</keyword>
<evidence type="ECO:0000313" key="3">
    <source>
        <dbReference type="Proteomes" id="UP000095564"/>
    </source>
</evidence>
<reference evidence="2 3" key="1">
    <citation type="submission" date="2015-09" db="EMBL/GenBank/DDBJ databases">
        <authorList>
            <consortium name="Pathogen Informatics"/>
        </authorList>
    </citation>
    <scope>NUCLEOTIDE SEQUENCE [LARGE SCALE GENOMIC DNA]</scope>
    <source>
        <strain evidence="2 3">2789STDY5834908</strain>
    </source>
</reference>
<dbReference type="RefSeq" id="WP_055159340.1">
    <property type="nucleotide sequence ID" value="NZ_CZAU01000002.1"/>
</dbReference>
<dbReference type="Proteomes" id="UP000095564">
    <property type="component" value="Unassembled WGS sequence"/>
</dbReference>
<dbReference type="PROSITE" id="PS51257">
    <property type="entry name" value="PROKAR_LIPOPROTEIN"/>
    <property type="match status" value="1"/>
</dbReference>
<protein>
    <recommendedName>
        <fullName evidence="4">Lipoprotein</fullName>
    </recommendedName>
</protein>
<name>A0A174JS18_ANAHA</name>
<dbReference type="AlphaFoldDB" id="A0A174JS18"/>
<accession>A0A174JS18</accession>
<dbReference type="OrthoDB" id="2531933at2"/>
<evidence type="ECO:0008006" key="4">
    <source>
        <dbReference type="Google" id="ProtNLM"/>
    </source>
</evidence>
<sequence>MKRIGCILLILTIILTGCKTGNKNKNDKENKTAVENRFEKKNENIENVKKESSGQISFGYLNEKKDVYEYNGKDVEIPFYLENQGNKNESVATIGLLLFVDGNIQDYRIEANGKIQTMQKITLKPKERKEFKLIFKPVSGKKGDKVGVIPATIWNPDSLPNEKNPSWGNNQQLSANVPLEIKMKSNGTNQLKATKKHVKVSDIPEEILNDWKNTYVSDEYDSLDTSVNFEMESSVKDKQILYGKNRKVPITLKLYGGASVNEKITIFINNKPVKIDKKDYIKVKTQKGKMITVTANLDLSGYDRINSIYAIVMTSEGDYKIQDISKTDSLLLINK</sequence>